<dbReference type="AlphaFoldDB" id="A0AAV3Z5M0"/>
<name>A0AAV3Z5M0_9GAST</name>
<comment type="caution">
    <text evidence="2">The sequence shown here is derived from an EMBL/GenBank/DDBJ whole genome shotgun (WGS) entry which is preliminary data.</text>
</comment>
<sequence>MNSEDHPKQLSPGDWSSGKDHNKKLRDLEKKCREPSNGSDTIVSENNIIRSIIHWRQQFMFPTIHVWKPFSFSSAKAHHVRSDFILSKCRKYFLCFTAKSYVCGSVG</sequence>
<protein>
    <submittedName>
        <fullName evidence="2">Uncharacterized protein</fullName>
    </submittedName>
</protein>
<feature type="region of interest" description="Disordered" evidence="1">
    <location>
        <begin position="1"/>
        <end position="21"/>
    </location>
</feature>
<evidence type="ECO:0000256" key="1">
    <source>
        <dbReference type="SAM" id="MobiDB-lite"/>
    </source>
</evidence>
<dbReference type="Proteomes" id="UP000735302">
    <property type="component" value="Unassembled WGS sequence"/>
</dbReference>
<evidence type="ECO:0000313" key="3">
    <source>
        <dbReference type="Proteomes" id="UP000735302"/>
    </source>
</evidence>
<gene>
    <name evidence="2" type="ORF">PoB_001619400</name>
</gene>
<accession>A0AAV3Z5M0</accession>
<dbReference type="EMBL" id="BLXT01001947">
    <property type="protein sequence ID" value="GFN89688.1"/>
    <property type="molecule type" value="Genomic_DNA"/>
</dbReference>
<keyword evidence="3" id="KW-1185">Reference proteome</keyword>
<evidence type="ECO:0000313" key="2">
    <source>
        <dbReference type="EMBL" id="GFN89688.1"/>
    </source>
</evidence>
<proteinExistence type="predicted"/>
<organism evidence="2 3">
    <name type="scientific">Plakobranchus ocellatus</name>
    <dbReference type="NCBI Taxonomy" id="259542"/>
    <lineage>
        <taxon>Eukaryota</taxon>
        <taxon>Metazoa</taxon>
        <taxon>Spiralia</taxon>
        <taxon>Lophotrochozoa</taxon>
        <taxon>Mollusca</taxon>
        <taxon>Gastropoda</taxon>
        <taxon>Heterobranchia</taxon>
        <taxon>Euthyneura</taxon>
        <taxon>Panpulmonata</taxon>
        <taxon>Sacoglossa</taxon>
        <taxon>Placobranchoidea</taxon>
        <taxon>Plakobranchidae</taxon>
        <taxon>Plakobranchus</taxon>
    </lineage>
</organism>
<reference evidence="2 3" key="1">
    <citation type="journal article" date="2021" name="Elife">
        <title>Chloroplast acquisition without the gene transfer in kleptoplastic sea slugs, Plakobranchus ocellatus.</title>
        <authorList>
            <person name="Maeda T."/>
            <person name="Takahashi S."/>
            <person name="Yoshida T."/>
            <person name="Shimamura S."/>
            <person name="Takaki Y."/>
            <person name="Nagai Y."/>
            <person name="Toyoda A."/>
            <person name="Suzuki Y."/>
            <person name="Arimoto A."/>
            <person name="Ishii H."/>
            <person name="Satoh N."/>
            <person name="Nishiyama T."/>
            <person name="Hasebe M."/>
            <person name="Maruyama T."/>
            <person name="Minagawa J."/>
            <person name="Obokata J."/>
            <person name="Shigenobu S."/>
        </authorList>
    </citation>
    <scope>NUCLEOTIDE SEQUENCE [LARGE SCALE GENOMIC DNA]</scope>
</reference>